<dbReference type="Proteomes" id="UP000077667">
    <property type="component" value="Chromosome"/>
</dbReference>
<dbReference type="EMBL" id="CP015772">
    <property type="protein sequence ID" value="ANH81994.1"/>
    <property type="molecule type" value="Genomic_DNA"/>
</dbReference>
<organism evidence="1 2">
    <name type="scientific">Niabella ginsenosidivorans</name>
    <dbReference type="NCBI Taxonomy" id="1176587"/>
    <lineage>
        <taxon>Bacteria</taxon>
        <taxon>Pseudomonadati</taxon>
        <taxon>Bacteroidota</taxon>
        <taxon>Chitinophagia</taxon>
        <taxon>Chitinophagales</taxon>
        <taxon>Chitinophagaceae</taxon>
        <taxon>Niabella</taxon>
    </lineage>
</organism>
<accession>A0A1A9I624</accession>
<dbReference type="KEGG" id="nia:A8C56_14355"/>
<keyword evidence="2" id="KW-1185">Reference proteome</keyword>
<name>A0A1A9I624_9BACT</name>
<evidence type="ECO:0000313" key="1">
    <source>
        <dbReference type="EMBL" id="ANH81994.1"/>
    </source>
</evidence>
<dbReference type="PROSITE" id="PS51257">
    <property type="entry name" value="PROKAR_LIPOPROTEIN"/>
    <property type="match status" value="1"/>
</dbReference>
<protein>
    <recommendedName>
        <fullName evidence="3">Lipoprotein</fullName>
    </recommendedName>
</protein>
<dbReference type="AlphaFoldDB" id="A0A1A9I624"/>
<evidence type="ECO:0000313" key="2">
    <source>
        <dbReference type="Proteomes" id="UP000077667"/>
    </source>
</evidence>
<dbReference type="RefSeq" id="WP_067757351.1">
    <property type="nucleotide sequence ID" value="NZ_CP015772.1"/>
</dbReference>
<gene>
    <name evidence="1" type="ORF">A8C56_14355</name>
</gene>
<sequence length="155" mass="17441">MKTFVIIACCTFLFSCKNSNTAKNESKSDTATGNSTTEKAGKACFQLALNRDTFDLRYTRNNDTINGTMRFNYFEKDKSAGTIHGIFSGDTLKLFYDFQSEGKSSVRQIYFKQEEEQLIMGTGDEYTKGDSALLKDPLKVQFNGMIYKKTGCGKE</sequence>
<evidence type="ECO:0008006" key="3">
    <source>
        <dbReference type="Google" id="ProtNLM"/>
    </source>
</evidence>
<dbReference type="OrthoDB" id="794403at2"/>
<reference evidence="1 2" key="1">
    <citation type="submission" date="2016-05" db="EMBL/GenBank/DDBJ databases">
        <title>Niabella ginsenosidivorans BS26 whole genome sequencing.</title>
        <authorList>
            <person name="Im W.T."/>
            <person name="Siddiqi M.Z."/>
        </authorList>
    </citation>
    <scope>NUCLEOTIDE SEQUENCE [LARGE SCALE GENOMIC DNA]</scope>
    <source>
        <strain evidence="1 2">BS26</strain>
    </source>
</reference>
<proteinExistence type="predicted"/>
<dbReference type="STRING" id="1176587.A8C56_14355"/>